<comment type="similarity">
    <text evidence="2">Belongs to the bacterial solute-binding protein 1 family.</text>
</comment>
<dbReference type="PANTHER" id="PTHR43649:SF28">
    <property type="entry name" value="BINDING PROTEIN COMPONENT OF ABC SUGAR TRANSPORTER-RELATED"/>
    <property type="match status" value="1"/>
</dbReference>
<keyword evidence="8" id="KW-1185">Reference proteome</keyword>
<dbReference type="Pfam" id="PF01547">
    <property type="entry name" value="SBP_bac_1"/>
    <property type="match status" value="1"/>
</dbReference>
<reference evidence="7 8" key="1">
    <citation type="submission" date="2019-05" db="EMBL/GenBank/DDBJ databases">
        <authorList>
            <person name="Lee S.D."/>
        </authorList>
    </citation>
    <scope>NUCLEOTIDE SEQUENCE [LARGE SCALE GENOMIC DNA]</scope>
    <source>
        <strain evidence="7 8">YC2-7</strain>
    </source>
</reference>
<comment type="subcellular location">
    <subcellularLocation>
        <location evidence="1">Cell envelope</location>
    </subcellularLocation>
</comment>
<evidence type="ECO:0000256" key="6">
    <source>
        <dbReference type="ARBA" id="ARBA00049753"/>
    </source>
</evidence>
<evidence type="ECO:0000256" key="3">
    <source>
        <dbReference type="ARBA" id="ARBA00022448"/>
    </source>
</evidence>
<comment type="function">
    <text evidence="5">Part of a binding-protein-dependent transport system for a sugar.</text>
</comment>
<dbReference type="InterPro" id="IPR006059">
    <property type="entry name" value="SBP"/>
</dbReference>
<protein>
    <recommendedName>
        <fullName evidence="6">Probable sugar-binding periplasmic protein</fullName>
    </recommendedName>
</protein>
<keyword evidence="4" id="KW-0732">Signal</keyword>
<reference evidence="7 8" key="2">
    <citation type="submission" date="2020-06" db="EMBL/GenBank/DDBJ databases">
        <title>Antribacter stalactiti gen. nov., sp. nov., a new member of the family Nacardiaceae isolated from a cave.</title>
        <authorList>
            <person name="Kim I.S."/>
        </authorList>
    </citation>
    <scope>NUCLEOTIDE SEQUENCE [LARGE SCALE GENOMIC DNA]</scope>
    <source>
        <strain evidence="7 8">YC2-7</strain>
    </source>
</reference>
<keyword evidence="3" id="KW-0813">Transport</keyword>
<dbReference type="PANTHER" id="PTHR43649">
    <property type="entry name" value="ARABINOSE-BINDING PROTEIN-RELATED"/>
    <property type="match status" value="1"/>
</dbReference>
<dbReference type="Proteomes" id="UP000535543">
    <property type="component" value="Unassembled WGS sequence"/>
</dbReference>
<accession>A0A848KDV5</accession>
<evidence type="ECO:0000313" key="7">
    <source>
        <dbReference type="EMBL" id="NMN96411.1"/>
    </source>
</evidence>
<dbReference type="PROSITE" id="PS51257">
    <property type="entry name" value="PROKAR_LIPOPROTEIN"/>
    <property type="match status" value="1"/>
</dbReference>
<evidence type="ECO:0000256" key="4">
    <source>
        <dbReference type="ARBA" id="ARBA00022729"/>
    </source>
</evidence>
<dbReference type="GO" id="GO:0030313">
    <property type="term" value="C:cell envelope"/>
    <property type="evidence" value="ECO:0007669"/>
    <property type="project" value="UniProtKB-SubCell"/>
</dbReference>
<dbReference type="InterPro" id="IPR050490">
    <property type="entry name" value="Bact_solute-bd_prot1"/>
</dbReference>
<evidence type="ECO:0000313" key="8">
    <source>
        <dbReference type="Proteomes" id="UP000535543"/>
    </source>
</evidence>
<proteinExistence type="inferred from homology"/>
<dbReference type="SUPFAM" id="SSF53850">
    <property type="entry name" value="Periplasmic binding protein-like II"/>
    <property type="match status" value="1"/>
</dbReference>
<organism evidence="7 8">
    <name type="scientific">Antrihabitans stalactiti</name>
    <dbReference type="NCBI Taxonomy" id="2584121"/>
    <lineage>
        <taxon>Bacteria</taxon>
        <taxon>Bacillati</taxon>
        <taxon>Actinomycetota</taxon>
        <taxon>Actinomycetes</taxon>
        <taxon>Mycobacteriales</taxon>
        <taxon>Nocardiaceae</taxon>
        <taxon>Antrihabitans</taxon>
    </lineage>
</organism>
<evidence type="ECO:0000256" key="2">
    <source>
        <dbReference type="ARBA" id="ARBA00008520"/>
    </source>
</evidence>
<sequence>MNSSSRWIAITAALILVLGGCSRTGSDAKPPSTDKTNHLDVLSWWTSGSEAKALTILFDDFRATHPGVEVVNSAVSGGAGSNAVVALAERLRSGNPPDVWQTFIGKSLEEYVDRNRIADVSGAFQKDGLGSALPAVIMDAVTVDGKQFGVPSGAHRSNMLWFNTAVLEKAGIKAPESGYSSATFLADLETLKKAGVTPLCLGSKDNFTTAELFENILLSKIGSDGWAAIIKDRFKWDSDAVKAALQELNTVLDHADPAAHTLTWDQATKKLASGGCGFLVMNDSVYGELRADGAEEGKDFGYVAYPETADQFLAVVDTFVVAQNTSNGQNALDFLAVVGSPKTTLAFNAVKGSVPLRTDVPLDSLSPYQQQTARVLRDSNVLLSIVHGEAMSTTFEQGFYDGVSAFADSRDTGVFVTALEDAVSGRIPPP</sequence>
<name>A0A848KDV5_9NOCA</name>
<dbReference type="EMBL" id="VCQU01000005">
    <property type="protein sequence ID" value="NMN96411.1"/>
    <property type="molecule type" value="Genomic_DNA"/>
</dbReference>
<gene>
    <name evidence="7" type="ORF">FGL95_15325</name>
</gene>
<dbReference type="Gene3D" id="3.40.190.10">
    <property type="entry name" value="Periplasmic binding protein-like II"/>
    <property type="match status" value="2"/>
</dbReference>
<dbReference type="AlphaFoldDB" id="A0A848KDV5"/>
<comment type="caution">
    <text evidence="7">The sequence shown here is derived from an EMBL/GenBank/DDBJ whole genome shotgun (WGS) entry which is preliminary data.</text>
</comment>
<evidence type="ECO:0000256" key="1">
    <source>
        <dbReference type="ARBA" id="ARBA00004196"/>
    </source>
</evidence>
<evidence type="ECO:0000256" key="5">
    <source>
        <dbReference type="ARBA" id="ARBA00049629"/>
    </source>
</evidence>
<dbReference type="RefSeq" id="WP_169588340.1">
    <property type="nucleotide sequence ID" value="NZ_VCQU01000005.1"/>
</dbReference>